<sequence>MRNLYNISNKPLVSVIIPVYNAEKTLHIAMDSLLNQTYHPIELVVINDCSKDETHSVLQQYEAKLAQYEGIFIKIINHEVNQGVAAARNTGLNNVTGEYIYYVDADDCIEGNTIELMVEEALKAGVDIVGCNWYLSFNQNERKMNQSPFISQIDAIQKMLNGTMRWNLWLFIVRRSLYEEYNIRFIDGMNMGEDMMVMIKLFTHAEKVSYIDQALYHYGQSNEDSLTKTYSEKHRKEVTTNLFAVEEYLKESKYSGEIDAGINFLKLNIKLPLLISDKKDNYRQWQAWFPEANPYVMKNTELPFRTRFLQWMTVKKQYWFLKLYYNIVIRYIYGVIYK</sequence>
<comment type="caution">
    <text evidence="4">The sequence shown here is derived from an EMBL/GenBank/DDBJ whole genome shotgun (WGS) entry which is preliminary data.</text>
</comment>
<evidence type="ECO:0000313" key="5">
    <source>
        <dbReference type="Proteomes" id="UP000188947"/>
    </source>
</evidence>
<dbReference type="AlphaFoldDB" id="A0A1T3FHY0"/>
<keyword evidence="2 4" id="KW-0808">Transferase</keyword>
<evidence type="ECO:0000313" key="4">
    <source>
        <dbReference type="EMBL" id="OOH93768.1"/>
    </source>
</evidence>
<keyword evidence="5" id="KW-1185">Reference proteome</keyword>
<dbReference type="InterPro" id="IPR029044">
    <property type="entry name" value="Nucleotide-diphossugar_trans"/>
</dbReference>
<dbReference type="SUPFAM" id="SSF53448">
    <property type="entry name" value="Nucleotide-diphospho-sugar transferases"/>
    <property type="match status" value="1"/>
</dbReference>
<dbReference type="CDD" id="cd00761">
    <property type="entry name" value="Glyco_tranf_GTA_type"/>
    <property type="match status" value="1"/>
</dbReference>
<dbReference type="Pfam" id="PF00535">
    <property type="entry name" value="Glycos_transf_2"/>
    <property type="match status" value="1"/>
</dbReference>
<name>A0A1T3FHY0_ELIME</name>
<gene>
    <name evidence="4" type="ORF">BMF97_15190</name>
</gene>
<dbReference type="STRING" id="238.BBD35_08550"/>
<dbReference type="Gene3D" id="3.90.550.10">
    <property type="entry name" value="Spore Coat Polysaccharide Biosynthesis Protein SpsA, Chain A"/>
    <property type="match status" value="1"/>
</dbReference>
<evidence type="ECO:0000259" key="3">
    <source>
        <dbReference type="Pfam" id="PF00535"/>
    </source>
</evidence>
<dbReference type="RefSeq" id="WP_070904236.1">
    <property type="nucleotide sequence ID" value="NZ_CP016378.1"/>
</dbReference>
<reference evidence="4 5" key="1">
    <citation type="submission" date="2016-11" db="EMBL/GenBank/DDBJ databases">
        <title>Genome sequence and comparative genomic analysis of clinical strain Elizabethkingia meningoseptica 61421 PRCM.</title>
        <authorList>
            <person name="Wang M."/>
            <person name="Hu S."/>
            <person name="Cao L."/>
            <person name="Jiang T."/>
            <person name="Zhou Y."/>
            <person name="Ming D."/>
        </authorList>
    </citation>
    <scope>NUCLEOTIDE SEQUENCE [LARGE SCALE GENOMIC DNA]</scope>
    <source>
        <strain evidence="4 5">61421 PRCM</strain>
    </source>
</reference>
<protein>
    <submittedName>
        <fullName evidence="4">Glycosyl transferase family A</fullName>
    </submittedName>
</protein>
<organism evidence="4 5">
    <name type="scientific">Elizabethkingia meningoseptica</name>
    <name type="common">Chryseobacterium meningosepticum</name>
    <dbReference type="NCBI Taxonomy" id="238"/>
    <lineage>
        <taxon>Bacteria</taxon>
        <taxon>Pseudomonadati</taxon>
        <taxon>Bacteroidota</taxon>
        <taxon>Flavobacteriia</taxon>
        <taxon>Flavobacteriales</taxon>
        <taxon>Weeksellaceae</taxon>
        <taxon>Elizabethkingia</taxon>
    </lineage>
</organism>
<keyword evidence="1" id="KW-0328">Glycosyltransferase</keyword>
<dbReference type="Proteomes" id="UP000188947">
    <property type="component" value="Unassembled WGS sequence"/>
</dbReference>
<dbReference type="PANTHER" id="PTHR22916:SF51">
    <property type="entry name" value="GLYCOSYLTRANSFERASE EPSH-RELATED"/>
    <property type="match status" value="1"/>
</dbReference>
<evidence type="ECO:0000256" key="2">
    <source>
        <dbReference type="ARBA" id="ARBA00022679"/>
    </source>
</evidence>
<dbReference type="PANTHER" id="PTHR22916">
    <property type="entry name" value="GLYCOSYLTRANSFERASE"/>
    <property type="match status" value="1"/>
</dbReference>
<proteinExistence type="predicted"/>
<dbReference type="InterPro" id="IPR001173">
    <property type="entry name" value="Glyco_trans_2-like"/>
</dbReference>
<evidence type="ECO:0000256" key="1">
    <source>
        <dbReference type="ARBA" id="ARBA00022676"/>
    </source>
</evidence>
<dbReference type="EMBL" id="MPOG01000016">
    <property type="protein sequence ID" value="OOH93768.1"/>
    <property type="molecule type" value="Genomic_DNA"/>
</dbReference>
<feature type="domain" description="Glycosyltransferase 2-like" evidence="3">
    <location>
        <begin position="14"/>
        <end position="191"/>
    </location>
</feature>
<accession>A0A1T3FHY0</accession>
<dbReference type="GO" id="GO:0016758">
    <property type="term" value="F:hexosyltransferase activity"/>
    <property type="evidence" value="ECO:0007669"/>
    <property type="project" value="UniProtKB-ARBA"/>
</dbReference>
<dbReference type="OrthoDB" id="396512at2"/>